<evidence type="ECO:0000313" key="2">
    <source>
        <dbReference type="EMBL" id="WMX45086.1"/>
    </source>
</evidence>
<feature type="compositionally biased region" description="Basic and acidic residues" evidence="1">
    <location>
        <begin position="369"/>
        <end position="382"/>
    </location>
</feature>
<gene>
    <name evidence="2" type="ORF">RGF97_09785</name>
</gene>
<proteinExistence type="predicted"/>
<keyword evidence="3" id="KW-1185">Reference proteome</keyword>
<feature type="region of interest" description="Disordered" evidence="1">
    <location>
        <begin position="318"/>
        <end position="382"/>
    </location>
</feature>
<feature type="compositionally biased region" description="Polar residues" evidence="1">
    <location>
        <begin position="345"/>
        <end position="368"/>
    </location>
</feature>
<evidence type="ECO:0000256" key="1">
    <source>
        <dbReference type="SAM" id="MobiDB-lite"/>
    </source>
</evidence>
<dbReference type="RefSeq" id="WP_309548341.1">
    <property type="nucleotide sequence ID" value="NZ_CP133762.1"/>
</dbReference>
<dbReference type="Proteomes" id="UP001250858">
    <property type="component" value="Chromosome"/>
</dbReference>
<organism evidence="2 3">
    <name type="scientific">Streptomyces roseicoloratus</name>
    <dbReference type="NCBI Taxonomy" id="2508722"/>
    <lineage>
        <taxon>Bacteria</taxon>
        <taxon>Bacillati</taxon>
        <taxon>Actinomycetota</taxon>
        <taxon>Actinomycetes</taxon>
        <taxon>Kitasatosporales</taxon>
        <taxon>Streptomycetaceae</taxon>
        <taxon>Streptomyces</taxon>
    </lineage>
</organism>
<evidence type="ECO:0008006" key="4">
    <source>
        <dbReference type="Google" id="ProtNLM"/>
    </source>
</evidence>
<accession>A0ABY9RSD9</accession>
<reference evidence="2 3" key="1">
    <citation type="submission" date="2023-09" db="EMBL/GenBank/DDBJ databases">
        <title>Complete genome of Streptomyces roseicoloratus T14.</title>
        <authorList>
            <person name="Bashizi T."/>
            <person name="Kim M.-J."/>
            <person name="Lee G."/>
            <person name="Tagele S.B."/>
            <person name="Shin J.-H."/>
        </authorList>
    </citation>
    <scope>NUCLEOTIDE SEQUENCE [LARGE SCALE GENOMIC DNA]</scope>
    <source>
        <strain evidence="2 3">T14</strain>
    </source>
</reference>
<feature type="compositionally biased region" description="Low complexity" evidence="1">
    <location>
        <begin position="327"/>
        <end position="341"/>
    </location>
</feature>
<protein>
    <recommendedName>
        <fullName evidence="4">TniQ protein</fullName>
    </recommendedName>
</protein>
<sequence>MLIRRLPDPVPPARHEIPASYIGRLATLHGLDINGLWTQVTEREKSGGMRRVVVPERLAALTGRTVHALAGAMPELRSPQPAWAMFRHQPQTGCRRCDARHPGGKVTRLLPHHRYVCLRHRTWIGPPDADRPSADLSGLPAVVDAQRRHLRLLSRRGWAATYDAVLTAFSFCGHIWDTVRPPEDPRHVAYTWDARARVLVPDGDESAAFYAYSTSKLFAAVYPEAVSLAVIIASPHWRRLASGNILDGLRFCAEISRRVSYPYNDKPESGDAIAHWAIADSWRPPSTPTNTYSPARVNGVLPPLHRAQARRHEQSALWFSRNRKAGSPCSATSTSAPSSTAHGPRNTNGPKEQSGTASRPIRSFSTGTHADERRKEPDSSPG</sequence>
<dbReference type="EMBL" id="CP133762">
    <property type="protein sequence ID" value="WMX45086.1"/>
    <property type="molecule type" value="Genomic_DNA"/>
</dbReference>
<name>A0ABY9RSD9_9ACTN</name>
<evidence type="ECO:0000313" key="3">
    <source>
        <dbReference type="Proteomes" id="UP001250858"/>
    </source>
</evidence>